<dbReference type="Gene3D" id="2.30.120.10">
    <property type="match status" value="1"/>
</dbReference>
<comment type="cofactor">
    <cofactor evidence="6">
        <name>Ca(2+)</name>
        <dbReference type="ChEBI" id="CHEBI:29108"/>
    </cofactor>
    <text evidence="6">Binds 1 Ca(2+) ion per dimer.</text>
</comment>
<evidence type="ECO:0000313" key="9">
    <source>
        <dbReference type="EMBL" id="CAH9063348.1"/>
    </source>
</evidence>
<dbReference type="AlphaFoldDB" id="A0A9W4QZJ0"/>
<protein>
    <submittedName>
        <fullName evidence="8">Acyl-homoserine lactone acylase QuiP</fullName>
        <ecNumber evidence="8">3.5.1.97</ecNumber>
    </submittedName>
</protein>
<dbReference type="PIRSF" id="PIRSF001227">
    <property type="entry name" value="Pen_acylase"/>
    <property type="match status" value="1"/>
</dbReference>
<dbReference type="InterPro" id="IPR029055">
    <property type="entry name" value="Ntn_hydrolases_N"/>
</dbReference>
<evidence type="ECO:0000256" key="7">
    <source>
        <dbReference type="SAM" id="MobiDB-lite"/>
    </source>
</evidence>
<dbReference type="EMBL" id="CAMAPD010000014">
    <property type="protein sequence ID" value="CAH9063348.1"/>
    <property type="molecule type" value="Genomic_DNA"/>
</dbReference>
<dbReference type="Proteomes" id="UP001152485">
    <property type="component" value="Unassembled WGS sequence"/>
</dbReference>
<dbReference type="InterPro" id="IPR043146">
    <property type="entry name" value="Penicillin_amidase_N_B-knob"/>
</dbReference>
<accession>A0A9W4QZJ0</accession>
<name>A0A9W4QZJ0_9GAMM</name>
<proteinExistence type="inferred from homology"/>
<feature type="active site" description="Nucleophile" evidence="5">
    <location>
        <position position="260"/>
    </location>
</feature>
<comment type="caution">
    <text evidence="8">The sequence shown here is derived from an EMBL/GenBank/DDBJ whole genome shotgun (WGS) entry which is preliminary data.</text>
</comment>
<comment type="subunit">
    <text evidence="4">Heterodimer of an alpha subunit and a beta subunit processed from the same precursor.</text>
</comment>
<dbReference type="PANTHER" id="PTHR34218">
    <property type="entry name" value="PEPTIDASE S45 PENICILLIN AMIDASE"/>
    <property type="match status" value="1"/>
</dbReference>
<evidence type="ECO:0000256" key="3">
    <source>
        <dbReference type="ARBA" id="ARBA00023145"/>
    </source>
</evidence>
<dbReference type="GO" id="GO:0017000">
    <property type="term" value="P:antibiotic biosynthetic process"/>
    <property type="evidence" value="ECO:0007669"/>
    <property type="project" value="InterPro"/>
</dbReference>
<keyword evidence="6" id="KW-0106">Calcium</keyword>
<gene>
    <name evidence="8" type="primary">quiP_1</name>
    <name evidence="8" type="ORF">PSECIP111854_02549</name>
    <name evidence="9" type="ORF">PSECIP111951_02885</name>
</gene>
<keyword evidence="3" id="KW-0865">Zymogen</keyword>
<dbReference type="EMBL" id="CAMAPC010000009">
    <property type="protein sequence ID" value="CAH9060158.1"/>
    <property type="molecule type" value="Genomic_DNA"/>
</dbReference>
<dbReference type="Pfam" id="PF01804">
    <property type="entry name" value="Penicil_amidase"/>
    <property type="match status" value="1"/>
</dbReference>
<dbReference type="GO" id="GO:0016811">
    <property type="term" value="F:hydrolase activity, acting on carbon-nitrogen (but not peptide) bonds, in linear amides"/>
    <property type="evidence" value="ECO:0007669"/>
    <property type="project" value="InterPro"/>
</dbReference>
<comment type="similarity">
    <text evidence="1">Belongs to the peptidase S45 family.</text>
</comment>
<dbReference type="InterPro" id="IPR023343">
    <property type="entry name" value="Penicillin_amidase_dom1"/>
</dbReference>
<feature type="binding site" evidence="6">
    <location>
        <position position="339"/>
    </location>
    <ligand>
        <name>Ca(2+)</name>
        <dbReference type="ChEBI" id="CHEBI:29108"/>
    </ligand>
</feature>
<dbReference type="Gene3D" id="1.10.439.10">
    <property type="entry name" value="Penicillin Amidohydrolase, domain 1"/>
    <property type="match status" value="1"/>
</dbReference>
<dbReference type="Gene3D" id="3.60.20.10">
    <property type="entry name" value="Glutamine Phosphoribosylpyrophosphate, subunit 1, domain 1"/>
    <property type="match status" value="1"/>
</dbReference>
<dbReference type="InterPro" id="IPR043147">
    <property type="entry name" value="Penicillin_amidase_A-knob"/>
</dbReference>
<evidence type="ECO:0000313" key="8">
    <source>
        <dbReference type="EMBL" id="CAH9060158.1"/>
    </source>
</evidence>
<dbReference type="InterPro" id="IPR014395">
    <property type="entry name" value="Pen/GL7ACA/AHL_acylase"/>
</dbReference>
<feature type="binding site" evidence="6">
    <location>
        <position position="336"/>
    </location>
    <ligand>
        <name>Ca(2+)</name>
        <dbReference type="ChEBI" id="CHEBI:29108"/>
    </ligand>
</feature>
<keyword evidence="6" id="KW-0479">Metal-binding</keyword>
<dbReference type="Proteomes" id="UP001152467">
    <property type="component" value="Unassembled WGS sequence"/>
</dbReference>
<dbReference type="InterPro" id="IPR002692">
    <property type="entry name" value="S45"/>
</dbReference>
<evidence type="ECO:0000256" key="1">
    <source>
        <dbReference type="ARBA" id="ARBA00006586"/>
    </source>
</evidence>
<reference evidence="8 11" key="1">
    <citation type="submission" date="2022-07" db="EMBL/GenBank/DDBJ databases">
        <authorList>
            <person name="Criscuolo A."/>
        </authorList>
    </citation>
    <scope>NUCLEOTIDE SEQUENCE</scope>
    <source>
        <strain evidence="11">CIP 111951</strain>
        <strain evidence="8">CIP111854</strain>
        <strain evidence="9">CIP111951</strain>
    </source>
</reference>
<evidence type="ECO:0000256" key="4">
    <source>
        <dbReference type="ARBA" id="ARBA00038735"/>
    </source>
</evidence>
<dbReference type="EC" id="3.5.1.97" evidence="8"/>
<evidence type="ECO:0000256" key="6">
    <source>
        <dbReference type="PIRSR" id="PIRSR001227-2"/>
    </source>
</evidence>
<feature type="region of interest" description="Disordered" evidence="7">
    <location>
        <begin position="238"/>
        <end position="259"/>
    </location>
</feature>
<evidence type="ECO:0000256" key="5">
    <source>
        <dbReference type="PIRSR" id="PIRSR001227-1"/>
    </source>
</evidence>
<dbReference type="SUPFAM" id="SSF56235">
    <property type="entry name" value="N-terminal nucleophile aminohydrolases (Ntn hydrolases)"/>
    <property type="match status" value="1"/>
</dbReference>
<sequence length="790" mass="87754">MSTFKKALLVLTGLICLLIAYVYAVIWLGQPMLSGDAKLDEVKDVVSIDRDHRGFVQIDAKNSDDAVFSLGFLHAQERYFQMDIYRRSAAGELSELFGDAMLKEDIKVRVHRFRVRAQQAVAQLPKEQQALLKSYTKGVNAGLSQLSADPYEYNLLLTAPELWKEEDSILVNMAMYSLLQAPKDPHPDFVTAQLADVYDSSFMAFLQARNSSWDSPIDGSADLHARFDFSQSTIKRTAHIGTDEKEQEEANSYGGSTPGSNSWAVAKDFKQNDKALLANDMHLPLGIPNTWFAASMSFPYQGTEHAISGVTVPGLPIIAAGSNTKISWGLTNSNGDWSDLVKLSLVDDDHYQTATGPQAFSQFEEIISVRGAEAVSLLVKETLWGPVIEQGDDLYALNWVAHYPQGNNLTAWFIALQSDLESATRLAQQSGITHLNITFADTQGNLNWTLMGRIPKRQDSNGTMAQLSNATHAGWNGWVAPQDYPQIDSQQVGAIWTANNRVVGGEDAKLLGVAANYALGVRASRISQLLHEQIQFDEVSMHALQLDDRALLMDRWHALAVDLAAQLDEKSQRVELEGFLSQWHGEADKNSAVYRVLRKFRDEVAEGIMLTLAADVLEQNPKLKWWQLTNQWEAPVWDTLTQQPEQFIPSGFDSWESFLSDALVNKTYQFYAQRYDGDVTAAKWGQINTLKLEHPLTRILPLGWLLNFDAQSVSGDQNVVVAQLGNFGASMRMVVSPGKEDKAILTLPVGQAGNPFTPYYGVGHQEWLSGQPMPLLPGDGKYKLTLKPNK</sequence>
<evidence type="ECO:0000313" key="11">
    <source>
        <dbReference type="Proteomes" id="UP001152485"/>
    </source>
</evidence>
<evidence type="ECO:0000313" key="10">
    <source>
        <dbReference type="Proteomes" id="UP001152467"/>
    </source>
</evidence>
<organism evidence="8 10">
    <name type="scientific">Pseudoalteromonas holothuriae</name>
    <dbReference type="NCBI Taxonomy" id="2963714"/>
    <lineage>
        <taxon>Bacteria</taxon>
        <taxon>Pseudomonadati</taxon>
        <taxon>Pseudomonadota</taxon>
        <taxon>Gammaproteobacteria</taxon>
        <taxon>Alteromonadales</taxon>
        <taxon>Pseudoalteromonadaceae</taxon>
        <taxon>Pseudoalteromonas</taxon>
    </lineage>
</organism>
<keyword evidence="10" id="KW-1185">Reference proteome</keyword>
<dbReference type="PANTHER" id="PTHR34218:SF4">
    <property type="entry name" value="ACYL-HOMOSERINE LACTONE ACYLASE QUIP"/>
    <property type="match status" value="1"/>
</dbReference>
<keyword evidence="2 8" id="KW-0378">Hydrolase</keyword>
<dbReference type="Gene3D" id="1.10.1400.10">
    <property type="match status" value="1"/>
</dbReference>
<dbReference type="RefSeq" id="WP_261594188.1">
    <property type="nucleotide sequence ID" value="NZ_CAMAPC010000009.1"/>
</dbReference>
<dbReference type="GO" id="GO:0046872">
    <property type="term" value="F:metal ion binding"/>
    <property type="evidence" value="ECO:0007669"/>
    <property type="project" value="UniProtKB-KW"/>
</dbReference>
<evidence type="ECO:0000256" key="2">
    <source>
        <dbReference type="ARBA" id="ARBA00022801"/>
    </source>
</evidence>